<protein>
    <recommendedName>
        <fullName evidence="3">Outer membrane protein beta-barrel domain-containing protein</fullName>
    </recommendedName>
</protein>
<reference evidence="1 2" key="1">
    <citation type="submission" date="2011-09" db="EMBL/GenBank/DDBJ databases">
        <title>The permanent draft genome of Caldithrix abyssi DSM 13497.</title>
        <authorList>
            <consortium name="US DOE Joint Genome Institute (JGI-PGF)"/>
            <person name="Lucas S."/>
            <person name="Han J."/>
            <person name="Lapidus A."/>
            <person name="Bruce D."/>
            <person name="Goodwin L."/>
            <person name="Pitluck S."/>
            <person name="Peters L."/>
            <person name="Kyrpides N."/>
            <person name="Mavromatis K."/>
            <person name="Ivanova N."/>
            <person name="Mikhailova N."/>
            <person name="Chertkov O."/>
            <person name="Detter J.C."/>
            <person name="Tapia R."/>
            <person name="Han C."/>
            <person name="Land M."/>
            <person name="Hauser L."/>
            <person name="Markowitz V."/>
            <person name="Cheng J.-F."/>
            <person name="Hugenholtz P."/>
            <person name="Woyke T."/>
            <person name="Wu D."/>
            <person name="Spring S."/>
            <person name="Brambilla E."/>
            <person name="Klenk H.-P."/>
            <person name="Eisen J.A."/>
        </authorList>
    </citation>
    <scope>NUCLEOTIDE SEQUENCE [LARGE SCALE GENOMIC DNA]</scope>
    <source>
        <strain evidence="1 2">DSM 13497</strain>
    </source>
</reference>
<proteinExistence type="predicted"/>
<name>H1XVM9_CALAY</name>
<evidence type="ECO:0008006" key="3">
    <source>
        <dbReference type="Google" id="ProtNLM"/>
    </source>
</evidence>
<dbReference type="Proteomes" id="UP000004671">
    <property type="component" value="Chromosome"/>
</dbReference>
<dbReference type="PaxDb" id="880073-Calab_3325"/>
<organism evidence="1 2">
    <name type="scientific">Caldithrix abyssi DSM 13497</name>
    <dbReference type="NCBI Taxonomy" id="880073"/>
    <lineage>
        <taxon>Bacteria</taxon>
        <taxon>Pseudomonadati</taxon>
        <taxon>Calditrichota</taxon>
        <taxon>Calditrichia</taxon>
        <taxon>Calditrichales</taxon>
        <taxon>Calditrichaceae</taxon>
        <taxon>Caldithrix</taxon>
    </lineage>
</organism>
<accession>H1XVM9</accession>
<dbReference type="AlphaFoldDB" id="H1XVM9"/>
<dbReference type="eggNOG" id="ENOG502ZMGF">
    <property type="taxonomic scope" value="Bacteria"/>
</dbReference>
<evidence type="ECO:0000313" key="2">
    <source>
        <dbReference type="Proteomes" id="UP000004671"/>
    </source>
</evidence>
<sequence length="201" mass="22051" precursor="true">MRKILYWDVWCMVVLGLILFTGGSNAAFGQEKSRNNDRHFWWGNVGMGSGWVAGGFGSNDGGLTFGVNFSGQSKNNILSVRYVIVQEFQLLWPDLPEENVWDVGLLYGKSAKASYGLASIAAGIGVVGGVRRGDKIGSSGGFFEETYYEKLTFLTVGVPIETQLFWTPFSFVGIGIYGFANLNMEKSYCGGLFSIQFGKLR</sequence>
<evidence type="ECO:0000313" key="1">
    <source>
        <dbReference type="EMBL" id="EHO42929.1"/>
    </source>
</evidence>
<dbReference type="InParanoid" id="H1XVM9"/>
<dbReference type="STRING" id="880073.Cabys_2227"/>
<dbReference type="HOGENOM" id="CLU_1358356_0_0_0"/>
<dbReference type="EMBL" id="CM001402">
    <property type="protein sequence ID" value="EHO42929.1"/>
    <property type="molecule type" value="Genomic_DNA"/>
</dbReference>
<dbReference type="RefSeq" id="WP_006930337.1">
    <property type="nucleotide sequence ID" value="NZ_CM001402.1"/>
</dbReference>
<gene>
    <name evidence="1" type="ORF">Calab_3325</name>
</gene>
<dbReference type="OrthoDB" id="954157at2"/>
<keyword evidence="2" id="KW-1185">Reference proteome</keyword>